<evidence type="ECO:0000313" key="5">
    <source>
        <dbReference type="EMBL" id="KJA26029.1"/>
    </source>
</evidence>
<keyword evidence="3" id="KW-0067">ATP-binding</keyword>
<evidence type="ECO:0000256" key="1">
    <source>
        <dbReference type="ARBA" id="ARBA00007381"/>
    </source>
</evidence>
<dbReference type="GO" id="GO:0140662">
    <property type="term" value="F:ATP-dependent protein folding chaperone"/>
    <property type="evidence" value="ECO:0007669"/>
    <property type="project" value="InterPro"/>
</dbReference>
<feature type="region of interest" description="Disordered" evidence="4">
    <location>
        <begin position="110"/>
        <end position="139"/>
    </location>
</feature>
<dbReference type="Proteomes" id="UP000054270">
    <property type="component" value="Unassembled WGS sequence"/>
</dbReference>
<dbReference type="GO" id="GO:0005524">
    <property type="term" value="F:ATP binding"/>
    <property type="evidence" value="ECO:0007669"/>
    <property type="project" value="UniProtKB-KW"/>
</dbReference>
<evidence type="ECO:0000256" key="3">
    <source>
        <dbReference type="ARBA" id="ARBA00022840"/>
    </source>
</evidence>
<protein>
    <recommendedName>
        <fullName evidence="7">Heat shock protein 70</fullName>
    </recommendedName>
</protein>
<dbReference type="FunFam" id="1.20.1270.10:FF:000016">
    <property type="entry name" value="Heat shock protein 70"/>
    <property type="match status" value="1"/>
</dbReference>
<dbReference type="InterPro" id="IPR013126">
    <property type="entry name" value="Hsp_70_fam"/>
</dbReference>
<dbReference type="OMA" id="HESHCYK"/>
<dbReference type="Pfam" id="PF00012">
    <property type="entry name" value="HSP70"/>
    <property type="match status" value="1"/>
</dbReference>
<dbReference type="STRING" id="945553.A0A0D2P538"/>
<dbReference type="Gene3D" id="1.20.1270.10">
    <property type="match status" value="1"/>
</dbReference>
<keyword evidence="2" id="KW-0547">Nucleotide-binding</keyword>
<name>A0A0D2P538_HYPSF</name>
<comment type="similarity">
    <text evidence="1">Belongs to the heat shock protein 70 family.</text>
</comment>
<dbReference type="OrthoDB" id="3055264at2759"/>
<gene>
    <name evidence="5" type="ORF">HYPSUDRAFT_1067363</name>
</gene>
<dbReference type="SUPFAM" id="SSF100934">
    <property type="entry name" value="Heat shock protein 70kD (HSP70), C-terminal subdomain"/>
    <property type="match status" value="1"/>
</dbReference>
<accession>A0A0D2P538</accession>
<dbReference type="EMBL" id="KN817529">
    <property type="protein sequence ID" value="KJA26029.1"/>
    <property type="molecule type" value="Genomic_DNA"/>
</dbReference>
<evidence type="ECO:0000313" key="6">
    <source>
        <dbReference type="Proteomes" id="UP000054270"/>
    </source>
</evidence>
<dbReference type="InterPro" id="IPR029048">
    <property type="entry name" value="HSP70_C_sf"/>
</dbReference>
<reference evidence="6" key="1">
    <citation type="submission" date="2014-04" db="EMBL/GenBank/DDBJ databases">
        <title>Evolutionary Origins and Diversification of the Mycorrhizal Mutualists.</title>
        <authorList>
            <consortium name="DOE Joint Genome Institute"/>
            <consortium name="Mycorrhizal Genomics Consortium"/>
            <person name="Kohler A."/>
            <person name="Kuo A."/>
            <person name="Nagy L.G."/>
            <person name="Floudas D."/>
            <person name="Copeland A."/>
            <person name="Barry K.W."/>
            <person name="Cichocki N."/>
            <person name="Veneault-Fourrey C."/>
            <person name="LaButti K."/>
            <person name="Lindquist E.A."/>
            <person name="Lipzen A."/>
            <person name="Lundell T."/>
            <person name="Morin E."/>
            <person name="Murat C."/>
            <person name="Riley R."/>
            <person name="Ohm R."/>
            <person name="Sun H."/>
            <person name="Tunlid A."/>
            <person name="Henrissat B."/>
            <person name="Grigoriev I.V."/>
            <person name="Hibbett D.S."/>
            <person name="Martin F."/>
        </authorList>
    </citation>
    <scope>NUCLEOTIDE SEQUENCE [LARGE SCALE GENOMIC DNA]</scope>
    <source>
        <strain evidence="6">FD-334 SS-4</strain>
    </source>
</reference>
<sequence>GHLSREGIGRMVNEADKYSAEDEHAAARITSNNTLESYSYNLPKYLNDEKLAGKFEAGDKTQLETAVNETIAWLDTSQMGSKEGYEEKQKELEAITNPVIQKLYGWAEHPADSRRHAQRRCPRWRPPWRIRGRPQRRGS</sequence>
<evidence type="ECO:0008006" key="7">
    <source>
        <dbReference type="Google" id="ProtNLM"/>
    </source>
</evidence>
<proteinExistence type="inferred from homology"/>
<feature type="non-terminal residue" evidence="5">
    <location>
        <position position="139"/>
    </location>
</feature>
<feature type="compositionally biased region" description="Basic residues" evidence="4">
    <location>
        <begin position="116"/>
        <end position="139"/>
    </location>
</feature>
<evidence type="ECO:0000256" key="2">
    <source>
        <dbReference type="ARBA" id="ARBA00022741"/>
    </source>
</evidence>
<keyword evidence="6" id="KW-1185">Reference proteome</keyword>
<organism evidence="5 6">
    <name type="scientific">Hypholoma sublateritium (strain FD-334 SS-4)</name>
    <dbReference type="NCBI Taxonomy" id="945553"/>
    <lineage>
        <taxon>Eukaryota</taxon>
        <taxon>Fungi</taxon>
        <taxon>Dikarya</taxon>
        <taxon>Basidiomycota</taxon>
        <taxon>Agaricomycotina</taxon>
        <taxon>Agaricomycetes</taxon>
        <taxon>Agaricomycetidae</taxon>
        <taxon>Agaricales</taxon>
        <taxon>Agaricineae</taxon>
        <taxon>Strophariaceae</taxon>
        <taxon>Hypholoma</taxon>
    </lineage>
</organism>
<feature type="non-terminal residue" evidence="5">
    <location>
        <position position="1"/>
    </location>
</feature>
<dbReference type="AlphaFoldDB" id="A0A0D2P538"/>
<evidence type="ECO:0000256" key="4">
    <source>
        <dbReference type="SAM" id="MobiDB-lite"/>
    </source>
</evidence>